<name>A0A1S4DBB3_TOBAC</name>
<dbReference type="OrthoDB" id="1254967at2759"/>
<dbReference type="AlphaFoldDB" id="A0A1S4DBB3"/>
<dbReference type="InterPro" id="IPR004158">
    <property type="entry name" value="DUF247_pln"/>
</dbReference>
<protein>
    <submittedName>
        <fullName evidence="1">Uncharacterized protein isoform X2</fullName>
    </submittedName>
</protein>
<gene>
    <name evidence="1" type="primary">LOC107827919</name>
</gene>
<accession>A0A1S4DBB3</accession>
<dbReference type="PANTHER" id="PTHR31549:SF129">
    <property type="entry name" value="DUF4220 DOMAIN-CONTAINING PROTEIN"/>
    <property type="match status" value="1"/>
</dbReference>
<organism evidence="1">
    <name type="scientific">Nicotiana tabacum</name>
    <name type="common">Common tobacco</name>
    <dbReference type="NCBI Taxonomy" id="4097"/>
    <lineage>
        <taxon>Eukaryota</taxon>
        <taxon>Viridiplantae</taxon>
        <taxon>Streptophyta</taxon>
        <taxon>Embryophyta</taxon>
        <taxon>Tracheophyta</taxon>
        <taxon>Spermatophyta</taxon>
        <taxon>Magnoliopsida</taxon>
        <taxon>eudicotyledons</taxon>
        <taxon>Gunneridae</taxon>
        <taxon>Pentapetalae</taxon>
        <taxon>asterids</taxon>
        <taxon>lamiids</taxon>
        <taxon>Solanales</taxon>
        <taxon>Solanaceae</taxon>
        <taxon>Nicotianoideae</taxon>
        <taxon>Nicotianeae</taxon>
        <taxon>Nicotiana</taxon>
    </lineage>
</organism>
<dbReference type="PANTHER" id="PTHR31549">
    <property type="entry name" value="PROTEIN, PUTATIVE (DUF247)-RELATED-RELATED"/>
    <property type="match status" value="1"/>
</dbReference>
<dbReference type="Pfam" id="PF03140">
    <property type="entry name" value="DUF247"/>
    <property type="match status" value="1"/>
</dbReference>
<proteinExistence type="predicted"/>
<dbReference type="RefSeq" id="XP_016510638.1">
    <property type="nucleotide sequence ID" value="XM_016655152.1"/>
</dbReference>
<reference evidence="1" key="1">
    <citation type="submission" date="2025-08" db="UniProtKB">
        <authorList>
            <consortium name="RefSeq"/>
        </authorList>
    </citation>
    <scope>IDENTIFICATION</scope>
</reference>
<sequence>MLLDTNFLLSYMESLTLYPQVKDFFVRNFGFVTYFTAQRDIFLLENQIPLWVLKMLATLKYGDYDQDGNLQKELFGKFCGSAVFCDYQPTKVRGSCDGKNSEDEQPMHLLETLRDVFISEPIQPKTLQQKDFKTESKSHIYPFRSVRDLKQKGIFFRSSSINSIHGIKFKSYKLFGKLDLPKEHMNIYSKYVQRM</sequence>
<evidence type="ECO:0000313" key="1">
    <source>
        <dbReference type="RefSeq" id="XP_016510638.1"/>
    </source>
</evidence>